<dbReference type="GO" id="GO:0016491">
    <property type="term" value="F:oxidoreductase activity"/>
    <property type="evidence" value="ECO:0007669"/>
    <property type="project" value="UniProtKB-KW"/>
</dbReference>
<evidence type="ECO:0000256" key="4">
    <source>
        <dbReference type="ARBA" id="ARBA00022729"/>
    </source>
</evidence>
<dbReference type="InterPro" id="IPR016169">
    <property type="entry name" value="FAD-bd_PCMH_sub2"/>
</dbReference>
<dbReference type="GO" id="GO:0005975">
    <property type="term" value="P:carbohydrate metabolic process"/>
    <property type="evidence" value="ECO:0007669"/>
    <property type="project" value="InterPro"/>
</dbReference>
<dbReference type="STRING" id="1284197.S8AG78"/>
<dbReference type="GO" id="GO:0071949">
    <property type="term" value="F:FAD binding"/>
    <property type="evidence" value="ECO:0007669"/>
    <property type="project" value="InterPro"/>
</dbReference>
<dbReference type="eggNOG" id="ENOG502QVGN">
    <property type="taxonomic scope" value="Eukaryota"/>
</dbReference>
<evidence type="ECO:0000256" key="8">
    <source>
        <dbReference type="SAM" id="SignalP"/>
    </source>
</evidence>
<dbReference type="Gene3D" id="3.40.462.20">
    <property type="match status" value="1"/>
</dbReference>
<dbReference type="Proteomes" id="UP000015100">
    <property type="component" value="Unassembled WGS sequence"/>
</dbReference>
<evidence type="ECO:0000259" key="9">
    <source>
        <dbReference type="PROSITE" id="PS51164"/>
    </source>
</evidence>
<dbReference type="InterPro" id="IPR016166">
    <property type="entry name" value="FAD-bd_PCMH"/>
</dbReference>
<keyword evidence="3" id="KW-0285">Flavoprotein</keyword>
<dbReference type="SUPFAM" id="SSF56176">
    <property type="entry name" value="FAD-binding/transporter-associated domain-like"/>
    <property type="match status" value="1"/>
</dbReference>
<keyword evidence="6" id="KW-0560">Oxidoreductase</keyword>
<feature type="signal peptide" evidence="8">
    <location>
        <begin position="1"/>
        <end position="19"/>
    </location>
</feature>
<dbReference type="InterPro" id="IPR036318">
    <property type="entry name" value="FAD-bd_PCMH-like_sf"/>
</dbReference>
<feature type="domain" description="FAD-binding PCMH-type" evidence="10">
    <location>
        <begin position="168"/>
        <end position="341"/>
    </location>
</feature>
<dbReference type="PANTHER" id="PTHR42973:SF39">
    <property type="entry name" value="FAD-BINDING PCMH-TYPE DOMAIN-CONTAINING PROTEIN"/>
    <property type="match status" value="1"/>
</dbReference>
<comment type="similarity">
    <text evidence="2">Belongs to the oxygen-dependent FAD-linked oxidoreductase family.</text>
</comment>
<evidence type="ECO:0000256" key="1">
    <source>
        <dbReference type="ARBA" id="ARBA00001974"/>
    </source>
</evidence>
<comment type="caution">
    <text evidence="11">The sequence shown here is derived from an EMBL/GenBank/DDBJ whole genome shotgun (WGS) entry which is preliminary data.</text>
</comment>
<organism evidence="11 12">
    <name type="scientific">Dactylellina haptotyla (strain CBS 200.50)</name>
    <name type="common">Nematode-trapping fungus</name>
    <name type="synonym">Monacrosporium haptotylum</name>
    <dbReference type="NCBI Taxonomy" id="1284197"/>
    <lineage>
        <taxon>Eukaryota</taxon>
        <taxon>Fungi</taxon>
        <taxon>Dikarya</taxon>
        <taxon>Ascomycota</taxon>
        <taxon>Pezizomycotina</taxon>
        <taxon>Orbiliomycetes</taxon>
        <taxon>Orbiliales</taxon>
        <taxon>Orbiliaceae</taxon>
        <taxon>Dactylellina</taxon>
    </lineage>
</organism>
<keyword evidence="5" id="KW-0274">FAD</keyword>
<dbReference type="InterPro" id="IPR035971">
    <property type="entry name" value="CBD_sf"/>
</dbReference>
<dbReference type="PANTHER" id="PTHR42973">
    <property type="entry name" value="BINDING OXIDOREDUCTASE, PUTATIVE (AFU_ORTHOLOGUE AFUA_1G17690)-RELATED"/>
    <property type="match status" value="1"/>
</dbReference>
<comment type="cofactor">
    <cofactor evidence="1">
        <name>FAD</name>
        <dbReference type="ChEBI" id="CHEBI:57692"/>
    </cofactor>
</comment>
<feature type="region of interest" description="Disordered" evidence="7">
    <location>
        <begin position="59"/>
        <end position="139"/>
    </location>
</feature>
<dbReference type="GO" id="GO:0005576">
    <property type="term" value="C:extracellular region"/>
    <property type="evidence" value="ECO:0007669"/>
    <property type="project" value="InterPro"/>
</dbReference>
<gene>
    <name evidence="11" type="ORF">H072_6036</name>
</gene>
<dbReference type="PROSITE" id="PS51164">
    <property type="entry name" value="CBM1_2"/>
    <property type="match status" value="1"/>
</dbReference>
<proteinExistence type="inferred from homology"/>
<dbReference type="InterPro" id="IPR050416">
    <property type="entry name" value="FAD-linked_Oxidoreductase"/>
</dbReference>
<evidence type="ECO:0000259" key="10">
    <source>
        <dbReference type="PROSITE" id="PS51387"/>
    </source>
</evidence>
<dbReference type="SUPFAM" id="SSF57180">
    <property type="entry name" value="Cellulose-binding domain"/>
    <property type="match status" value="1"/>
</dbReference>
<evidence type="ECO:0000256" key="7">
    <source>
        <dbReference type="SAM" id="MobiDB-lite"/>
    </source>
</evidence>
<sequence length="599" mass="64246">MKFRHLVVSSLVAGSTVYAQTQSLWGQCGGIGYTGATQCAGGSACSTLNAYYFQCVPQPTTSSTSTTTTAVTTTTTSRTTTTTTTTTPITTTSSTTLSRTTTTTSTTTSSRTTTTTSTTSSTRTTTSSSPATQPTGTILDCLNSKSVPQALPGSSSFTFEARGFNLRLPFTPAAIAMPTTVPQVQAAVLCGVQYKLKITAKAGGHSYANHGIGGENGHLMINMKYFNSVTLDTTTNIATIGPGARLGNVAQALYNQGKRAISHGTCPGVGIGGHVLHGGYGYSSHTRGLALDWLIEAQVVVINGTIVTASATQNSDLFWALRGAGGSYGIVVSMKFNTFPAPDSNVVYNYSYNWNQAQARTSLEALQAYANSTQFPRELNLRFWVGVYNVQVVGVYYGDRSTFDAAISPLLSKFGTPASSSVSVMNWLNSLNNYAYATMSPPIDYDYFAKSLMTTQLSPAAMDAFVAYWFNTAKSVGRSWYMMIDLHGGPTSYIGSITGDAGGAYAHRNATFKYQFYDSVYSGSYPSDGFGFLNGWVNTVTSISQNTTWGMYINYADPTLPSAEYGNDYWRVSYPRLRSIKSLYDPDDVFYNPQAVQPL</sequence>
<dbReference type="Pfam" id="PF00734">
    <property type="entry name" value="CBM_1"/>
    <property type="match status" value="1"/>
</dbReference>
<dbReference type="InterPro" id="IPR000254">
    <property type="entry name" value="CBD"/>
</dbReference>
<dbReference type="PROSITE" id="PS51387">
    <property type="entry name" value="FAD_PCMH"/>
    <property type="match status" value="1"/>
</dbReference>
<reference evidence="12" key="2">
    <citation type="submission" date="2013-04" db="EMBL/GenBank/DDBJ databases">
        <title>Genomic mechanisms accounting for the adaptation to parasitism in nematode-trapping fungi.</title>
        <authorList>
            <person name="Ahren D.G."/>
        </authorList>
    </citation>
    <scope>NUCLEOTIDE SEQUENCE [LARGE SCALE GENOMIC DNA]</scope>
    <source>
        <strain evidence="12">CBS 200.50</strain>
    </source>
</reference>
<accession>S8AG78</accession>
<evidence type="ECO:0000256" key="3">
    <source>
        <dbReference type="ARBA" id="ARBA00022630"/>
    </source>
</evidence>
<keyword evidence="12" id="KW-1185">Reference proteome</keyword>
<dbReference type="PROSITE" id="PS00562">
    <property type="entry name" value="CBM1_1"/>
    <property type="match status" value="1"/>
</dbReference>
<protein>
    <recommendedName>
        <fullName evidence="13">CBM1 domain-containing protein</fullName>
    </recommendedName>
</protein>
<dbReference type="SMART" id="SM00236">
    <property type="entry name" value="fCBD"/>
    <property type="match status" value="1"/>
</dbReference>
<dbReference type="HOGENOM" id="CLU_018354_10_1_1"/>
<evidence type="ECO:0008006" key="13">
    <source>
        <dbReference type="Google" id="ProtNLM"/>
    </source>
</evidence>
<feature type="compositionally biased region" description="Low complexity" evidence="7">
    <location>
        <begin position="60"/>
        <end position="129"/>
    </location>
</feature>
<dbReference type="OrthoDB" id="407275at2759"/>
<evidence type="ECO:0000256" key="6">
    <source>
        <dbReference type="ARBA" id="ARBA00023002"/>
    </source>
</evidence>
<feature type="chain" id="PRO_5004547935" description="CBM1 domain-containing protein" evidence="8">
    <location>
        <begin position="20"/>
        <end position="599"/>
    </location>
</feature>
<dbReference type="InterPro" id="IPR006094">
    <property type="entry name" value="Oxid_FAD_bind_N"/>
</dbReference>
<reference evidence="11 12" key="1">
    <citation type="journal article" date="2013" name="PLoS Genet.">
        <title>Genomic mechanisms accounting for the adaptation to parasitism in nematode-trapping fungi.</title>
        <authorList>
            <person name="Meerupati T."/>
            <person name="Andersson K.M."/>
            <person name="Friman E."/>
            <person name="Kumar D."/>
            <person name="Tunlid A."/>
            <person name="Ahren D."/>
        </authorList>
    </citation>
    <scope>NUCLEOTIDE SEQUENCE [LARGE SCALE GENOMIC DNA]</scope>
    <source>
        <strain evidence="11 12">CBS 200.50</strain>
    </source>
</reference>
<dbReference type="InterPro" id="IPR012951">
    <property type="entry name" value="BBE"/>
</dbReference>
<evidence type="ECO:0000313" key="12">
    <source>
        <dbReference type="Proteomes" id="UP000015100"/>
    </source>
</evidence>
<dbReference type="Gene3D" id="3.30.465.10">
    <property type="match status" value="1"/>
</dbReference>
<evidence type="ECO:0000256" key="2">
    <source>
        <dbReference type="ARBA" id="ARBA00005466"/>
    </source>
</evidence>
<evidence type="ECO:0000313" key="11">
    <source>
        <dbReference type="EMBL" id="EPS40171.1"/>
    </source>
</evidence>
<dbReference type="Pfam" id="PF08031">
    <property type="entry name" value="BBE"/>
    <property type="match status" value="1"/>
</dbReference>
<dbReference type="AlphaFoldDB" id="S8AG78"/>
<dbReference type="EMBL" id="AQGS01000434">
    <property type="protein sequence ID" value="EPS40171.1"/>
    <property type="molecule type" value="Genomic_DNA"/>
</dbReference>
<name>S8AG78_DACHA</name>
<feature type="domain" description="CBM1" evidence="9">
    <location>
        <begin position="20"/>
        <end position="56"/>
    </location>
</feature>
<dbReference type="OMA" id="HDLWWAH"/>
<dbReference type="Pfam" id="PF01565">
    <property type="entry name" value="FAD_binding_4"/>
    <property type="match status" value="1"/>
</dbReference>
<evidence type="ECO:0000256" key="5">
    <source>
        <dbReference type="ARBA" id="ARBA00022827"/>
    </source>
</evidence>
<keyword evidence="4 8" id="KW-0732">Signal</keyword>
<dbReference type="GO" id="GO:0030248">
    <property type="term" value="F:cellulose binding"/>
    <property type="evidence" value="ECO:0007669"/>
    <property type="project" value="InterPro"/>
</dbReference>